<reference evidence="4 5" key="1">
    <citation type="journal article" date="2013" name="Genome Biol.">
        <title>Genome of Acanthamoeba castellanii highlights extensive lateral gene transfer and early evolution of tyrosine kinase signaling.</title>
        <authorList>
            <person name="Clarke M."/>
            <person name="Lohan A.J."/>
            <person name="Liu B."/>
            <person name="Lagkouvardos I."/>
            <person name="Roy S."/>
            <person name="Zafar N."/>
            <person name="Bertelli C."/>
            <person name="Schilde C."/>
            <person name="Kianianmomeni A."/>
            <person name="Burglin T.R."/>
            <person name="Frech C."/>
            <person name="Turcotte B."/>
            <person name="Kopec K.O."/>
            <person name="Synnott J.M."/>
            <person name="Choo C."/>
            <person name="Paponov I."/>
            <person name="Finkler A."/>
            <person name="Soon Heng Tan C."/>
            <person name="Hutchins A.P."/>
            <person name="Weinmeier T."/>
            <person name="Rattei T."/>
            <person name="Chu J.S."/>
            <person name="Gimenez G."/>
            <person name="Irimia M."/>
            <person name="Rigden D.J."/>
            <person name="Fitzpatrick D.A."/>
            <person name="Lorenzo-Morales J."/>
            <person name="Bateman A."/>
            <person name="Chiu C.H."/>
            <person name="Tang P."/>
            <person name="Hegemann P."/>
            <person name="Fromm H."/>
            <person name="Raoult D."/>
            <person name="Greub G."/>
            <person name="Miranda-Saavedra D."/>
            <person name="Chen N."/>
            <person name="Nash P."/>
            <person name="Ginger M.L."/>
            <person name="Horn M."/>
            <person name="Schaap P."/>
            <person name="Caler L."/>
            <person name="Loftus B."/>
        </authorList>
    </citation>
    <scope>NUCLEOTIDE SEQUENCE [LARGE SCALE GENOMIC DNA]</scope>
    <source>
        <strain evidence="4 5">Neff</strain>
    </source>
</reference>
<name>L8GVP9_ACACF</name>
<evidence type="ECO:0000256" key="1">
    <source>
        <dbReference type="ARBA" id="ARBA00022658"/>
    </source>
</evidence>
<dbReference type="RefSeq" id="XP_004338149.1">
    <property type="nucleotide sequence ID" value="XM_004338101.1"/>
</dbReference>
<proteinExistence type="predicted"/>
<dbReference type="Gene3D" id="1.10.840.10">
    <property type="entry name" value="Ras guanine-nucleotide exchange factors catalytic domain"/>
    <property type="match status" value="1"/>
</dbReference>
<dbReference type="KEGG" id="acan:ACA1_177440"/>
<dbReference type="GeneID" id="14916860"/>
<protein>
    <recommendedName>
        <fullName evidence="3">Ras-GEF domain-containing protein</fullName>
    </recommendedName>
</protein>
<dbReference type="InterPro" id="IPR001895">
    <property type="entry name" value="RASGEF_cat_dom"/>
</dbReference>
<accession>L8GVP9</accession>
<dbReference type="PANTHER" id="PTHR23113:SF368">
    <property type="entry name" value="CELL DIVISION CONTROL PROTEIN 25"/>
    <property type="match status" value="1"/>
</dbReference>
<dbReference type="GO" id="GO:0005085">
    <property type="term" value="F:guanyl-nucleotide exchange factor activity"/>
    <property type="evidence" value="ECO:0007669"/>
    <property type="project" value="UniProtKB-KW"/>
</dbReference>
<dbReference type="VEuPathDB" id="AmoebaDB:ACA1_177440"/>
<dbReference type="GO" id="GO:0005886">
    <property type="term" value="C:plasma membrane"/>
    <property type="evidence" value="ECO:0007669"/>
    <property type="project" value="TreeGrafter"/>
</dbReference>
<evidence type="ECO:0000259" key="3">
    <source>
        <dbReference type="PROSITE" id="PS50009"/>
    </source>
</evidence>
<organism evidence="4 5">
    <name type="scientific">Acanthamoeba castellanii (strain ATCC 30010 / Neff)</name>
    <dbReference type="NCBI Taxonomy" id="1257118"/>
    <lineage>
        <taxon>Eukaryota</taxon>
        <taxon>Amoebozoa</taxon>
        <taxon>Discosea</taxon>
        <taxon>Longamoebia</taxon>
        <taxon>Centramoebida</taxon>
        <taxon>Acanthamoebidae</taxon>
        <taxon>Acanthamoeba</taxon>
    </lineage>
</organism>
<dbReference type="Gene3D" id="1.20.870.10">
    <property type="entry name" value="Son of sevenless (SoS) protein Chain: S domain 1"/>
    <property type="match status" value="1"/>
</dbReference>
<sequence>MTTETTPSVDILYVVSLFGDSGRGPKPIRAATLEKLVAVLTDPETPEEYPTQFFMLVNCHRLYTPSKHFLDLVIQQFNPEDVYAEGQWNARAHVRVNKPLRMLRLTLPLLLDRNPLSKAVDKIEHFANGILENVDAGPLRNAAQTLKMFIASARNAPLRDAQSHTTLETMRLELDASPSQQPPQDPFYPDDIELALGSMEEVLAEDMARELTLLQGEAYGRLQPWELVWWFKARLRFHDVVLRRDGDPEARARMERKMPRVVQLIDQLAGIVHWVRREVDDAGRAGPLNRDSALRYFFLVSQHLREIRNLNTLAAVMVALHPLFGELREILNEEETEQLKEMMLLYQSGSSLHGEADVLSTHLQLSLSTKHYRDVDDQSGSRVVPFAALTLANLQLLGRVNLYIDETEGPNLISLRLMENIDLTRISFSFQSAKPVRRFLDKRLQMGRNVVRTQRLKHLCRYVVWEKGINYRNRVPHDLIDYLGQHVGVSDILTVVSSL</sequence>
<dbReference type="InterPro" id="IPR008937">
    <property type="entry name" value="Ras-like_GEF"/>
</dbReference>
<gene>
    <name evidence="4" type="ORF">ACA1_177440</name>
</gene>
<keyword evidence="5" id="KW-1185">Reference proteome</keyword>
<dbReference type="InterPro" id="IPR023578">
    <property type="entry name" value="Ras_GEF_dom_sf"/>
</dbReference>
<dbReference type="PROSITE" id="PS50009">
    <property type="entry name" value="RASGEF_CAT"/>
    <property type="match status" value="1"/>
</dbReference>
<dbReference type="EMBL" id="KB008006">
    <property type="protein sequence ID" value="ELR16136.1"/>
    <property type="molecule type" value="Genomic_DNA"/>
</dbReference>
<dbReference type="Pfam" id="PF00617">
    <property type="entry name" value="RasGEF"/>
    <property type="match status" value="1"/>
</dbReference>
<dbReference type="GO" id="GO:0007265">
    <property type="term" value="P:Ras protein signal transduction"/>
    <property type="evidence" value="ECO:0007669"/>
    <property type="project" value="TreeGrafter"/>
</dbReference>
<evidence type="ECO:0000313" key="5">
    <source>
        <dbReference type="Proteomes" id="UP000011083"/>
    </source>
</evidence>
<dbReference type="SUPFAM" id="SSF48366">
    <property type="entry name" value="Ras GEF"/>
    <property type="match status" value="1"/>
</dbReference>
<dbReference type="Proteomes" id="UP000011083">
    <property type="component" value="Unassembled WGS sequence"/>
</dbReference>
<feature type="domain" description="Ras-GEF" evidence="3">
    <location>
        <begin position="203"/>
        <end position="474"/>
    </location>
</feature>
<dbReference type="AlphaFoldDB" id="L8GVP9"/>
<evidence type="ECO:0000256" key="2">
    <source>
        <dbReference type="PROSITE-ProRule" id="PRU00168"/>
    </source>
</evidence>
<dbReference type="InterPro" id="IPR036964">
    <property type="entry name" value="RASGEF_cat_dom_sf"/>
</dbReference>
<keyword evidence="1 2" id="KW-0344">Guanine-nucleotide releasing factor</keyword>
<evidence type="ECO:0000313" key="4">
    <source>
        <dbReference type="EMBL" id="ELR16136.1"/>
    </source>
</evidence>
<dbReference type="PANTHER" id="PTHR23113">
    <property type="entry name" value="GUANINE NUCLEOTIDE EXCHANGE FACTOR"/>
    <property type="match status" value="1"/>
</dbReference>